<dbReference type="AlphaFoldDB" id="A0A9D4UEV1"/>
<accession>A0A9D4UEV1</accession>
<name>A0A9D4UEV1_ADICA</name>
<organism evidence="1 2">
    <name type="scientific">Adiantum capillus-veneris</name>
    <name type="common">Maidenhair fern</name>
    <dbReference type="NCBI Taxonomy" id="13818"/>
    <lineage>
        <taxon>Eukaryota</taxon>
        <taxon>Viridiplantae</taxon>
        <taxon>Streptophyta</taxon>
        <taxon>Embryophyta</taxon>
        <taxon>Tracheophyta</taxon>
        <taxon>Polypodiopsida</taxon>
        <taxon>Polypodiidae</taxon>
        <taxon>Polypodiales</taxon>
        <taxon>Pteridineae</taxon>
        <taxon>Pteridaceae</taxon>
        <taxon>Vittarioideae</taxon>
        <taxon>Adiantum</taxon>
    </lineage>
</organism>
<evidence type="ECO:0000313" key="2">
    <source>
        <dbReference type="Proteomes" id="UP000886520"/>
    </source>
</evidence>
<reference evidence="1" key="1">
    <citation type="submission" date="2021-01" db="EMBL/GenBank/DDBJ databases">
        <title>Adiantum capillus-veneris genome.</title>
        <authorList>
            <person name="Fang Y."/>
            <person name="Liao Q."/>
        </authorList>
    </citation>
    <scope>NUCLEOTIDE SEQUENCE</scope>
    <source>
        <strain evidence="1">H3</strain>
        <tissue evidence="1">Leaf</tissue>
    </source>
</reference>
<dbReference type="GO" id="GO:0015919">
    <property type="term" value="P:peroxisomal membrane transport"/>
    <property type="evidence" value="ECO:0007669"/>
    <property type="project" value="InterPro"/>
</dbReference>
<keyword evidence="2" id="KW-1185">Reference proteome</keyword>
<dbReference type="OrthoDB" id="1919407at2759"/>
<comment type="caution">
    <text evidence="1">The sequence shown here is derived from an EMBL/GenBank/DDBJ whole genome shotgun (WGS) entry which is preliminary data.</text>
</comment>
<protein>
    <submittedName>
        <fullName evidence="1">Uncharacterized protein</fullName>
    </submittedName>
</protein>
<dbReference type="Proteomes" id="UP000886520">
    <property type="component" value="Chromosome 18"/>
</dbReference>
<proteinExistence type="predicted"/>
<gene>
    <name evidence="1" type="ORF">GOP47_0019149</name>
</gene>
<sequence>MAVASCSSSVMECRPLPLSSSGESDCSSWDNELWKDIDVAERYLVSSQFNEAAELSSTVLRKLVVTWESVEHSMHTGIDDNNMEGIMEAAGMVLVQAYHESGRTGLIFKDLETIFGCTAKVPSSVLLAGVSLQISARLYLKAQLFLESFLKHWACTRASQQFCTLNPGGHNHKCFRLNSERYNKIVDIYCVQVLAKGLGRLDLALQWVEEADVPSERKQDMHEKLDKFESSRGRKEETETSLVCYPDKVTSTIPESGEYISGSQVSEGVEAKSGTGFSKQAIKTFDSHSSSLKSIFLFSPFMDVMSRWMTHSSIVYSNYNSRWKILPTIVSENKLSFGGAAAVFLTIAIYRQRLRLSRLFGGFGRTLQLVLRAIFTSLYDFWQLAFNVQLNPLAAVQPLPPTQYGR</sequence>
<dbReference type="PANTHER" id="PTHR36361">
    <property type="entry name" value="PROTEIN APEM9"/>
    <property type="match status" value="1"/>
</dbReference>
<evidence type="ECO:0000313" key="1">
    <source>
        <dbReference type="EMBL" id="KAI5066525.1"/>
    </source>
</evidence>
<dbReference type="PANTHER" id="PTHR36361:SF1">
    <property type="entry name" value="PROTEIN APEM9"/>
    <property type="match status" value="1"/>
</dbReference>
<dbReference type="InterPro" id="IPR034571">
    <property type="entry name" value="APEM9"/>
</dbReference>
<dbReference type="EMBL" id="JABFUD020000018">
    <property type="protein sequence ID" value="KAI5066525.1"/>
    <property type="molecule type" value="Genomic_DNA"/>
</dbReference>